<dbReference type="CDD" id="cd24053">
    <property type="entry name" value="ASKHA_NBD_EcPPX-GppA-like"/>
    <property type="match status" value="1"/>
</dbReference>
<dbReference type="InterPro" id="IPR048950">
    <property type="entry name" value="Ppx_GppA_C"/>
</dbReference>
<evidence type="ECO:0000313" key="7">
    <source>
        <dbReference type="Proteomes" id="UP001304419"/>
    </source>
</evidence>
<evidence type="ECO:0000313" key="6">
    <source>
        <dbReference type="Proteomes" id="UP000646877"/>
    </source>
</evidence>
<dbReference type="PANTHER" id="PTHR30005:SF14">
    <property type="entry name" value="EXOPOLYPHOSPHATASE"/>
    <property type="match status" value="1"/>
</dbReference>
<evidence type="ECO:0000256" key="1">
    <source>
        <dbReference type="ARBA" id="ARBA00022801"/>
    </source>
</evidence>
<gene>
    <name evidence="4" type="ORF">F9Y85_09945</name>
    <name evidence="5" type="ORF">R5H13_16355</name>
</gene>
<proteinExistence type="predicted"/>
<dbReference type="Proteomes" id="UP000646877">
    <property type="component" value="Unassembled WGS sequence"/>
</dbReference>
<dbReference type="PIRSF" id="PIRSF001267">
    <property type="entry name" value="Pyrophosphatase_GppA_Ppx"/>
    <property type="match status" value="1"/>
</dbReference>
<dbReference type="RefSeq" id="WP_130127027.1">
    <property type="nucleotide sequence ID" value="NZ_CBCSDF010000015.1"/>
</dbReference>
<reference evidence="4" key="1">
    <citation type="submission" date="2019-10" db="EMBL/GenBank/DDBJ databases">
        <authorList>
            <person name="Paulsen S."/>
        </authorList>
    </citation>
    <scope>NUCLEOTIDE SEQUENCE</scope>
    <source>
        <strain evidence="4">LMG 19692</strain>
    </source>
</reference>
<dbReference type="InterPro" id="IPR030673">
    <property type="entry name" value="PyroPPase_GppA_Ppx"/>
</dbReference>
<dbReference type="Pfam" id="PF02541">
    <property type="entry name" value="Ppx-GppA"/>
    <property type="match status" value="1"/>
</dbReference>
<evidence type="ECO:0000313" key="5">
    <source>
        <dbReference type="EMBL" id="WOX28183.1"/>
    </source>
</evidence>
<dbReference type="GO" id="GO:0006798">
    <property type="term" value="P:polyphosphate catabolic process"/>
    <property type="evidence" value="ECO:0007669"/>
    <property type="project" value="TreeGrafter"/>
</dbReference>
<evidence type="ECO:0000259" key="3">
    <source>
        <dbReference type="Pfam" id="PF21447"/>
    </source>
</evidence>
<dbReference type="EMBL" id="WEIA01000005">
    <property type="protein sequence ID" value="NLR21636.1"/>
    <property type="molecule type" value="Genomic_DNA"/>
</dbReference>
<dbReference type="InterPro" id="IPR043129">
    <property type="entry name" value="ATPase_NBD"/>
</dbReference>
<feature type="domain" description="Ppx/GppA phosphatase N-terminal" evidence="2">
    <location>
        <begin position="20"/>
        <end position="300"/>
    </location>
</feature>
<evidence type="ECO:0000259" key="2">
    <source>
        <dbReference type="Pfam" id="PF02541"/>
    </source>
</evidence>
<sequence>MRDYPSIAAVDLGSNSFHLVVAREVDGRLQLLHKEKQRVYLAAGLDDDFNLSDDAIARALDTLSQFATTLHDFPKESVQVVATYTLRNCKNLNYFLAKAKQVFPYPINVISGQEEARLIYQGVANHEHDSHNRLVIDIGGGSTELVIGQHLTHKLLSSRNVGCVTMQKAYFADGKLSAKRFKKAEIKAEQQIESITASYLRLGWNTVIGTSGTIKAIAAMVHELTQADEITLPILEQIKQLFIDAGHIDNVSLKALPEERKTSIAGGLAVLIALFRQLGLERMRLSEYALREGLLFEMHQTDEFDIRTRTINTFSDHYNIDKQHADNICETIKLFTTQLKEQWQLSSYDVEMLCWAAKLHEVGLAINSSGMHKHGAYIVRHSQLPGFTQAQQLRLSALVRFYRKKIKMPELTELIDEELTHFNRVLAVFRLSVLVNQKRQQDQLPELSITAVDNALILHIATEWLESHSLFQADLEQEQNYLKTIGIQFNLSFG</sequence>
<dbReference type="AlphaFoldDB" id="A0A8I2KME9"/>
<protein>
    <submittedName>
        <fullName evidence="4">Exopolyphosphatase</fullName>
    </submittedName>
</protein>
<organism evidence="4 6">
    <name type="scientific">Pseudoalteromonas maricaloris</name>
    <dbReference type="NCBI Taxonomy" id="184924"/>
    <lineage>
        <taxon>Bacteria</taxon>
        <taxon>Pseudomonadati</taxon>
        <taxon>Pseudomonadota</taxon>
        <taxon>Gammaproteobacteria</taxon>
        <taxon>Alteromonadales</taxon>
        <taxon>Pseudoalteromonadaceae</taxon>
        <taxon>Pseudoalteromonas</taxon>
    </lineage>
</organism>
<dbReference type="Gene3D" id="3.30.420.150">
    <property type="entry name" value="Exopolyphosphatase. Domain 2"/>
    <property type="match status" value="1"/>
</dbReference>
<keyword evidence="1" id="KW-0378">Hydrolase</keyword>
<evidence type="ECO:0000313" key="4">
    <source>
        <dbReference type="EMBL" id="NLR21636.1"/>
    </source>
</evidence>
<feature type="domain" description="Ppx/GppA phosphatase C-terminal" evidence="3">
    <location>
        <begin position="306"/>
        <end position="479"/>
    </location>
</feature>
<dbReference type="FunFam" id="3.30.420.150:FF:000001">
    <property type="entry name" value="Guanosine-5'-triphosphate,3'-diphosphate pyrophosphatase"/>
    <property type="match status" value="1"/>
</dbReference>
<accession>A0A8I2KME9</accession>
<dbReference type="GO" id="GO:0004309">
    <property type="term" value="F:exopolyphosphatase activity"/>
    <property type="evidence" value="ECO:0007669"/>
    <property type="project" value="TreeGrafter"/>
</dbReference>
<dbReference type="SUPFAM" id="SSF109604">
    <property type="entry name" value="HD-domain/PDEase-like"/>
    <property type="match status" value="1"/>
</dbReference>
<dbReference type="FunFam" id="3.30.420.40:FF:000023">
    <property type="entry name" value="Guanosine-5'-triphosphate,3'-diphosphate pyrophosphatase"/>
    <property type="match status" value="1"/>
</dbReference>
<dbReference type="SUPFAM" id="SSF53067">
    <property type="entry name" value="Actin-like ATPase domain"/>
    <property type="match status" value="2"/>
</dbReference>
<dbReference type="InterPro" id="IPR050273">
    <property type="entry name" value="GppA/Ppx_hydrolase"/>
</dbReference>
<dbReference type="Pfam" id="PF21447">
    <property type="entry name" value="Ppx-GppA_III"/>
    <property type="match status" value="1"/>
</dbReference>
<name>A0A8I2KME9_9GAMM</name>
<dbReference type="EMBL" id="CP137578">
    <property type="protein sequence ID" value="WOX28183.1"/>
    <property type="molecule type" value="Genomic_DNA"/>
</dbReference>
<dbReference type="Gene3D" id="1.10.3210.10">
    <property type="entry name" value="Hypothetical protein af1432"/>
    <property type="match status" value="1"/>
</dbReference>
<dbReference type="Gene3D" id="3.30.420.40">
    <property type="match status" value="1"/>
</dbReference>
<dbReference type="PANTHER" id="PTHR30005">
    <property type="entry name" value="EXOPOLYPHOSPHATASE"/>
    <property type="match status" value="1"/>
</dbReference>
<reference evidence="5 7" key="2">
    <citation type="submission" date="2023-10" db="EMBL/GenBank/DDBJ databases">
        <title>To unveil natural product biosynthetic capacity in Pseudoalteromonas.</title>
        <authorList>
            <person name="Wang J."/>
        </authorList>
    </citation>
    <scope>NUCLEOTIDE SEQUENCE [LARGE SCALE GENOMIC DNA]</scope>
    <source>
        <strain evidence="5 7">DSM 15914</strain>
    </source>
</reference>
<dbReference type="InterPro" id="IPR003695">
    <property type="entry name" value="Ppx_GppA_N"/>
</dbReference>
<dbReference type="Proteomes" id="UP001304419">
    <property type="component" value="Chromosome 1"/>
</dbReference>
<keyword evidence="7" id="KW-1185">Reference proteome</keyword>